<dbReference type="Proteomes" id="UP000712600">
    <property type="component" value="Unassembled WGS sequence"/>
</dbReference>
<dbReference type="InterPro" id="IPR032675">
    <property type="entry name" value="LRR_dom_sf"/>
</dbReference>
<dbReference type="InterPro" id="IPR011713">
    <property type="entry name" value="Leu-rich_rpt_3"/>
</dbReference>
<name>A0A8S9QFA0_BRACR</name>
<protein>
    <recommendedName>
        <fullName evidence="4">C-JID domain-containing protein</fullName>
    </recommendedName>
</protein>
<comment type="caution">
    <text evidence="5">The sequence shown here is derived from an EMBL/GenBank/DDBJ whole genome shotgun (WGS) entry which is preliminary data.</text>
</comment>
<dbReference type="PANTHER" id="PTHR11017">
    <property type="entry name" value="LEUCINE-RICH REPEAT-CONTAINING PROTEIN"/>
    <property type="match status" value="1"/>
</dbReference>
<dbReference type="Gene3D" id="3.80.10.10">
    <property type="entry name" value="Ribonuclease Inhibitor"/>
    <property type="match status" value="2"/>
</dbReference>
<dbReference type="PANTHER" id="PTHR11017:SF230">
    <property type="entry name" value="ADP-RIBOSYL CYCLASE_CYCLIC ADP-RIBOSE HYDROLASE"/>
    <property type="match status" value="1"/>
</dbReference>
<dbReference type="EMBL" id="QGKX02001290">
    <property type="protein sequence ID" value="KAF3540957.1"/>
    <property type="molecule type" value="Genomic_DNA"/>
</dbReference>
<evidence type="ECO:0000256" key="2">
    <source>
        <dbReference type="ARBA" id="ARBA00022737"/>
    </source>
</evidence>
<organism evidence="5 6">
    <name type="scientific">Brassica cretica</name>
    <name type="common">Mustard</name>
    <dbReference type="NCBI Taxonomy" id="69181"/>
    <lineage>
        <taxon>Eukaryota</taxon>
        <taxon>Viridiplantae</taxon>
        <taxon>Streptophyta</taxon>
        <taxon>Embryophyta</taxon>
        <taxon>Tracheophyta</taxon>
        <taxon>Spermatophyta</taxon>
        <taxon>Magnoliopsida</taxon>
        <taxon>eudicotyledons</taxon>
        <taxon>Gunneridae</taxon>
        <taxon>Pentapetalae</taxon>
        <taxon>rosids</taxon>
        <taxon>malvids</taxon>
        <taxon>Brassicales</taxon>
        <taxon>Brassicaceae</taxon>
        <taxon>Brassiceae</taxon>
        <taxon>Brassica</taxon>
    </lineage>
</organism>
<accession>A0A8S9QFA0</accession>
<dbReference type="AlphaFoldDB" id="A0A8S9QFA0"/>
<dbReference type="SUPFAM" id="SSF52058">
    <property type="entry name" value="L domain-like"/>
    <property type="match status" value="1"/>
</dbReference>
<dbReference type="Pfam" id="PF20160">
    <property type="entry name" value="C-JID"/>
    <property type="match status" value="1"/>
</dbReference>
<dbReference type="InterPro" id="IPR045344">
    <property type="entry name" value="C-JID"/>
</dbReference>
<gene>
    <name evidence="5" type="ORF">F2Q69_00018997</name>
</gene>
<dbReference type="Pfam" id="PF07725">
    <property type="entry name" value="LRR_3"/>
    <property type="match status" value="1"/>
</dbReference>
<keyword evidence="1" id="KW-0433">Leucine-rich repeat</keyword>
<feature type="domain" description="C-JID" evidence="4">
    <location>
        <begin position="458"/>
        <end position="587"/>
    </location>
</feature>
<reference evidence="5" key="1">
    <citation type="submission" date="2019-12" db="EMBL/GenBank/DDBJ databases">
        <title>Genome sequencing and annotation of Brassica cretica.</title>
        <authorList>
            <person name="Studholme D.J."/>
            <person name="Sarris P."/>
        </authorList>
    </citation>
    <scope>NUCLEOTIDE SEQUENCE</scope>
    <source>
        <strain evidence="5">PFS-109/04</strain>
        <tissue evidence="5">Leaf</tissue>
    </source>
</reference>
<keyword evidence="2" id="KW-0677">Repeat</keyword>
<evidence type="ECO:0000313" key="6">
    <source>
        <dbReference type="Proteomes" id="UP000712600"/>
    </source>
</evidence>
<dbReference type="GO" id="GO:0006952">
    <property type="term" value="P:defense response"/>
    <property type="evidence" value="ECO:0007669"/>
    <property type="project" value="InterPro"/>
</dbReference>
<evidence type="ECO:0000256" key="1">
    <source>
        <dbReference type="ARBA" id="ARBA00022614"/>
    </source>
</evidence>
<evidence type="ECO:0000256" key="3">
    <source>
        <dbReference type="SAM" id="MobiDB-lite"/>
    </source>
</evidence>
<dbReference type="InterPro" id="IPR044974">
    <property type="entry name" value="Disease_R_plants"/>
</dbReference>
<evidence type="ECO:0000259" key="4">
    <source>
        <dbReference type="Pfam" id="PF20160"/>
    </source>
</evidence>
<evidence type="ECO:0000313" key="5">
    <source>
        <dbReference type="EMBL" id="KAF3540957.1"/>
    </source>
</evidence>
<feature type="compositionally biased region" description="Acidic residues" evidence="3">
    <location>
        <begin position="596"/>
        <end position="623"/>
    </location>
</feature>
<sequence length="640" mass="72507">MGREIVKKESLEEPGHRQFLMDTMEISDVLEEDTGTGKVLGIKLDTLKNKKIQISKSAFQGMNNLQFLHVTSGRSRNVRIPEGLNSLPDKLRLISWDRCPLRFWPSKFSGKFLVELIMPHSKFEKLWEGIKPLHCLKLMDLSYSKSLKKIPDLSKETSLEELNLSYCKSLLELTSSIGNATKLTIFYLRGCLLLKELPSSIGRLINIVKLDPRDTAIEKMPSSFSTWSWLYRLDITRCTNIIDFPDVPGSIVELVLSCTGIEEVPPLIGNLFRLRKLFMYGCKKLKTISPNISKLENLELLALCNRGEIEHDYERLHLFNYHNLFQAVINWRGDLKRSWELRSDFKVHYIFPICLPEKALSSPVSLRLAGDSVETIPDCIISLSGLIKLNVIACKKLVALPQLPGSLLSIDAGDCESSKRIDSSFQNPNICLKFSNCFNLNREARKLIHTSACKYAFLPGEKVPTNFTHRASSGSLTINLTPTPLPSYFRFKSCILLSEGQAVNNSLMDVSFSVRSKQNGLIVGRGSTQLHIPYLSRYEEHLYIFEDSFSLNQDFPEAEETTFSELTFAFKLHDKTWKVKGCGVRLLEGPQCIIDGNEDDVVDDDDDDDGGGGDRDESADDVEDSIRQVFCFNYRTKRGK</sequence>
<feature type="region of interest" description="Disordered" evidence="3">
    <location>
        <begin position="596"/>
        <end position="624"/>
    </location>
</feature>
<proteinExistence type="predicted"/>